<gene>
    <name evidence="1" type="ORF">SH1V18_08200</name>
</gene>
<protein>
    <recommendedName>
        <fullName evidence="3">Aminoglycoside phosphotransferase domain-containing protein</fullName>
    </recommendedName>
</protein>
<dbReference type="InterPro" id="IPR051678">
    <property type="entry name" value="AGP_Transferase"/>
</dbReference>
<dbReference type="PANTHER" id="PTHR21310:SF15">
    <property type="entry name" value="AMINOGLYCOSIDE PHOSPHOTRANSFERASE DOMAIN-CONTAINING PROTEIN"/>
    <property type="match status" value="1"/>
</dbReference>
<comment type="caution">
    <text evidence="1">The sequence shown here is derived from an EMBL/GenBank/DDBJ whole genome shotgun (WGS) entry which is preliminary data.</text>
</comment>
<organism evidence="1 2">
    <name type="scientific">Vallitalea longa</name>
    <dbReference type="NCBI Taxonomy" id="2936439"/>
    <lineage>
        <taxon>Bacteria</taxon>
        <taxon>Bacillati</taxon>
        <taxon>Bacillota</taxon>
        <taxon>Clostridia</taxon>
        <taxon>Lachnospirales</taxon>
        <taxon>Vallitaleaceae</taxon>
        <taxon>Vallitalea</taxon>
    </lineage>
</organism>
<reference evidence="1" key="1">
    <citation type="submission" date="2022-06" db="EMBL/GenBank/DDBJ databases">
        <title>Vallitalea longa sp. nov., an anaerobic bacterium isolated from marine sediment.</title>
        <authorList>
            <person name="Hirano S."/>
            <person name="Terahara T."/>
            <person name="Mori K."/>
            <person name="Hamada M."/>
            <person name="Matsumoto R."/>
            <person name="Kobayashi T."/>
        </authorList>
    </citation>
    <scope>NUCLEOTIDE SEQUENCE</scope>
    <source>
        <strain evidence="1">SH18-1</strain>
    </source>
</reference>
<sequence length="368" mass="42499">MQSISEETIRNALTANGFLIRHLKKLSGGSNHFVFAAKMLDDSELIIKFPRIRETELTFSEGNKDTLFGGKLSLEREAYLFDLIRNASLPSPKVFGIYPTAQGNCIVVERSPGCNLNDYMNNHSHSLDIFLDIMKNLGSDFRKLHKTRFTSFGNIMNNSEIEPSGIMNFADRYLPINDMLLKKCRTKGGINDEEYTQLKLFFDSRFESFRTRLDIKQSPATLVITDMHGDNFFVENNKSSGYFDVESSQAAPLEFELYALRFFVFNYYGIEEFKLAERAFWKSYTKGKSEYPDTETNDLIDFFSACRLLEIFQSYWGYVDGIRDSWGLRIKNILFDYINTGCIDYNSLGAIWRERDKQPLHANKTTPI</sequence>
<evidence type="ECO:0008006" key="3">
    <source>
        <dbReference type="Google" id="ProtNLM"/>
    </source>
</evidence>
<keyword evidence="2" id="KW-1185">Reference proteome</keyword>
<dbReference type="RefSeq" id="WP_281812501.1">
    <property type="nucleotide sequence ID" value="NZ_BRLB01000001.1"/>
</dbReference>
<dbReference type="PANTHER" id="PTHR21310">
    <property type="entry name" value="AMINOGLYCOSIDE PHOSPHOTRANSFERASE-RELATED-RELATED"/>
    <property type="match status" value="1"/>
</dbReference>
<proteinExistence type="predicted"/>
<dbReference type="SUPFAM" id="SSF56112">
    <property type="entry name" value="Protein kinase-like (PK-like)"/>
    <property type="match status" value="1"/>
</dbReference>
<dbReference type="EMBL" id="BRLB01000001">
    <property type="protein sequence ID" value="GKX28340.1"/>
    <property type="molecule type" value="Genomic_DNA"/>
</dbReference>
<dbReference type="AlphaFoldDB" id="A0A9W5Y970"/>
<evidence type="ECO:0000313" key="1">
    <source>
        <dbReference type="EMBL" id="GKX28340.1"/>
    </source>
</evidence>
<accession>A0A9W5Y970</accession>
<evidence type="ECO:0000313" key="2">
    <source>
        <dbReference type="Proteomes" id="UP001144256"/>
    </source>
</evidence>
<name>A0A9W5Y970_9FIRM</name>
<dbReference type="InterPro" id="IPR011009">
    <property type="entry name" value="Kinase-like_dom_sf"/>
</dbReference>
<dbReference type="Proteomes" id="UP001144256">
    <property type="component" value="Unassembled WGS sequence"/>
</dbReference>